<dbReference type="Proteomes" id="UP001652740">
    <property type="component" value="Unplaced"/>
</dbReference>
<gene>
    <name evidence="9" type="primary">LOC116413170</name>
</gene>
<evidence type="ECO:0000256" key="2">
    <source>
        <dbReference type="ARBA" id="ARBA00016807"/>
    </source>
</evidence>
<dbReference type="InterPro" id="IPR028002">
    <property type="entry name" value="Myb_DNA-bind_5"/>
</dbReference>
<feature type="region of interest" description="Disordered" evidence="6">
    <location>
        <begin position="115"/>
        <end position="159"/>
    </location>
</feature>
<proteinExistence type="predicted"/>
<evidence type="ECO:0000256" key="6">
    <source>
        <dbReference type="SAM" id="MobiDB-lite"/>
    </source>
</evidence>
<dbReference type="Pfam" id="PF13873">
    <property type="entry name" value="Myb_DNA-bind_5"/>
    <property type="match status" value="1"/>
</dbReference>
<keyword evidence="4" id="KW-0804">Transcription</keyword>
<reference evidence="9" key="1">
    <citation type="submission" date="2025-08" db="UniProtKB">
        <authorList>
            <consortium name="RefSeq"/>
        </authorList>
    </citation>
    <scope>IDENTIFICATION</scope>
    <source>
        <tissue evidence="9">Whole larvae</tissue>
    </source>
</reference>
<comment type="function">
    <text evidence="5">Involved in transvection phenomena (= synapsis-dependent gene expression), where the synaptic pairing of chromosomes carrying genes with which zeste interacts influences the expression of these genes. Zeste binds to DNA and stimulates transcription from a nearby promoter.</text>
</comment>
<organism evidence="8 9">
    <name type="scientific">Galleria mellonella</name>
    <name type="common">Greater wax moth</name>
    <dbReference type="NCBI Taxonomy" id="7137"/>
    <lineage>
        <taxon>Eukaryota</taxon>
        <taxon>Metazoa</taxon>
        <taxon>Ecdysozoa</taxon>
        <taxon>Arthropoda</taxon>
        <taxon>Hexapoda</taxon>
        <taxon>Insecta</taxon>
        <taxon>Pterygota</taxon>
        <taxon>Neoptera</taxon>
        <taxon>Endopterygota</taxon>
        <taxon>Lepidoptera</taxon>
        <taxon>Glossata</taxon>
        <taxon>Ditrysia</taxon>
        <taxon>Pyraloidea</taxon>
        <taxon>Pyralidae</taxon>
        <taxon>Galleriinae</taxon>
        <taxon>Galleria</taxon>
    </lineage>
</organism>
<name>A0ABM3MRV1_GALME</name>
<comment type="subunit">
    <text evidence="1">Self-associates forming complexes of several hundred monomers.</text>
</comment>
<evidence type="ECO:0000313" key="9">
    <source>
        <dbReference type="RefSeq" id="XP_052754084.1"/>
    </source>
</evidence>
<feature type="compositionally biased region" description="Low complexity" evidence="6">
    <location>
        <begin position="135"/>
        <end position="150"/>
    </location>
</feature>
<evidence type="ECO:0000256" key="3">
    <source>
        <dbReference type="ARBA" id="ARBA00023015"/>
    </source>
</evidence>
<keyword evidence="8" id="KW-1185">Reference proteome</keyword>
<dbReference type="PANTHER" id="PTHR23098:SF16">
    <property type="entry name" value="REGULATORY PROTEIN ZESTE"/>
    <property type="match status" value="1"/>
</dbReference>
<evidence type="ECO:0000256" key="5">
    <source>
        <dbReference type="ARBA" id="ARBA00025466"/>
    </source>
</evidence>
<keyword evidence="3" id="KW-0805">Transcription regulation</keyword>
<evidence type="ECO:0000256" key="4">
    <source>
        <dbReference type="ARBA" id="ARBA00023163"/>
    </source>
</evidence>
<evidence type="ECO:0000313" key="8">
    <source>
        <dbReference type="Proteomes" id="UP001652740"/>
    </source>
</evidence>
<evidence type="ECO:0000256" key="1">
    <source>
        <dbReference type="ARBA" id="ARBA00011764"/>
    </source>
</evidence>
<dbReference type="RefSeq" id="XP_052754084.1">
    <property type="nucleotide sequence ID" value="XM_052898124.1"/>
</dbReference>
<sequence>MSNPTVEQVDTLLTFLEEHQELARGRCRNAEGRTRSNQLWVRLTDELNALGGCTKTVKQWQKVWADKKYLTKKAAAAARRSARATGGGPSSAEPLNPIQKRILAVMGEGFGEPQSDACVPAFPEVPSSADEAPSQNIEQQQQQNPQQPMQHHGFIFSNA</sequence>
<feature type="region of interest" description="Disordered" evidence="6">
    <location>
        <begin position="77"/>
        <end position="96"/>
    </location>
</feature>
<dbReference type="PANTHER" id="PTHR23098">
    <property type="entry name" value="AGAP001331-PA-RELATED"/>
    <property type="match status" value="1"/>
</dbReference>
<accession>A0ABM3MRV1</accession>
<protein>
    <recommendedName>
        <fullName evidence="2">Regulatory protein zeste</fullName>
    </recommendedName>
</protein>
<dbReference type="GeneID" id="116413170"/>
<evidence type="ECO:0000259" key="7">
    <source>
        <dbReference type="Pfam" id="PF13873"/>
    </source>
</evidence>
<feature type="domain" description="Myb/SANT-like DNA-binding" evidence="7">
    <location>
        <begin position="2"/>
        <end position="76"/>
    </location>
</feature>